<proteinExistence type="predicted"/>
<keyword evidence="1" id="KW-0472">Membrane</keyword>
<keyword evidence="1" id="KW-0812">Transmembrane</keyword>
<evidence type="ECO:0000256" key="1">
    <source>
        <dbReference type="SAM" id="Phobius"/>
    </source>
</evidence>
<gene>
    <name evidence="2" type="ORF">FJY68_01010</name>
</gene>
<dbReference type="AlphaFoldDB" id="A0A937XEX1"/>
<reference evidence="2" key="1">
    <citation type="submission" date="2019-03" db="EMBL/GenBank/DDBJ databases">
        <title>Lake Tanganyika Metagenome-Assembled Genomes (MAGs).</title>
        <authorList>
            <person name="Tran P."/>
        </authorList>
    </citation>
    <scope>NUCLEOTIDE SEQUENCE</scope>
    <source>
        <strain evidence="2">K_DeepCast_150m_m2_040</strain>
    </source>
</reference>
<feature type="transmembrane region" description="Helical" evidence="1">
    <location>
        <begin position="36"/>
        <end position="55"/>
    </location>
</feature>
<dbReference type="Proteomes" id="UP000779900">
    <property type="component" value="Unassembled WGS sequence"/>
</dbReference>
<evidence type="ECO:0000313" key="2">
    <source>
        <dbReference type="EMBL" id="MBM3330411.1"/>
    </source>
</evidence>
<evidence type="ECO:0000313" key="3">
    <source>
        <dbReference type="Proteomes" id="UP000779900"/>
    </source>
</evidence>
<comment type="caution">
    <text evidence="2">The sequence shown here is derived from an EMBL/GenBank/DDBJ whole genome shotgun (WGS) entry which is preliminary data.</text>
</comment>
<dbReference type="EMBL" id="VGIR01000003">
    <property type="protein sequence ID" value="MBM3330411.1"/>
    <property type="molecule type" value="Genomic_DNA"/>
</dbReference>
<feature type="transmembrane region" description="Helical" evidence="1">
    <location>
        <begin position="67"/>
        <end position="85"/>
    </location>
</feature>
<feature type="transmembrane region" description="Helical" evidence="1">
    <location>
        <begin position="7"/>
        <end position="24"/>
    </location>
</feature>
<protein>
    <submittedName>
        <fullName evidence="2">Uncharacterized protein</fullName>
    </submittedName>
</protein>
<name>A0A937XEX1_UNCW3</name>
<organism evidence="2 3">
    <name type="scientific">candidate division WOR-3 bacterium</name>
    <dbReference type="NCBI Taxonomy" id="2052148"/>
    <lineage>
        <taxon>Bacteria</taxon>
        <taxon>Bacteria division WOR-3</taxon>
    </lineage>
</organism>
<feature type="transmembrane region" description="Helical" evidence="1">
    <location>
        <begin position="91"/>
        <end position="109"/>
    </location>
</feature>
<sequence>MNLATDPWVWVAAIMTLAVFSFLYKENPFYRAAEHLFVGVSNGYFITFTWHRVLVPSLIDPVGHGQKLWLILAAIVGALYFTRFIPKISWLVRIPIAIFLGYGSGMSLLRSVEAGIIAQVKATIVTRATFANWQAGLWALIILVGVVCTITYFFFSAERKGVLKPISYVGIIFVMVGFGASFGYTVMARISLFIGRLQFLLGDWLGLIR</sequence>
<feature type="transmembrane region" description="Helical" evidence="1">
    <location>
        <begin position="166"/>
        <end position="187"/>
    </location>
</feature>
<accession>A0A937XEX1</accession>
<feature type="transmembrane region" description="Helical" evidence="1">
    <location>
        <begin position="130"/>
        <end position="154"/>
    </location>
</feature>
<keyword evidence="1" id="KW-1133">Transmembrane helix</keyword>